<dbReference type="KEGG" id="rhd:R2APBS1_2852"/>
<dbReference type="Proteomes" id="UP000011859">
    <property type="component" value="Chromosome"/>
</dbReference>
<name>M4NGA6_9GAMM</name>
<keyword evidence="2" id="KW-1185">Reference proteome</keyword>
<accession>M4NGA6</accession>
<dbReference type="AlphaFoldDB" id="M4NGA6"/>
<reference evidence="1 2" key="1">
    <citation type="submission" date="2012-04" db="EMBL/GenBank/DDBJ databases">
        <title>Complete genome of Rhodanobacter sp. 2APBS1.</title>
        <authorList>
            <consortium name="US DOE Joint Genome Institute"/>
            <person name="Huntemann M."/>
            <person name="Wei C.-L."/>
            <person name="Han J."/>
            <person name="Detter J.C."/>
            <person name="Han C."/>
            <person name="Tapia R."/>
            <person name="Munk A.C.C."/>
            <person name="Chen A."/>
            <person name="Krypides N."/>
            <person name="Mavromatis K."/>
            <person name="Markowitz V."/>
            <person name="Szeto E."/>
            <person name="Ivanova N."/>
            <person name="Mikhailova N."/>
            <person name="Ovchinnikova G."/>
            <person name="Pagani I."/>
            <person name="Pati A."/>
            <person name="Goodwin L."/>
            <person name="Peters L."/>
            <person name="Pitluck S."/>
            <person name="Woyke T."/>
            <person name="Prakash O."/>
            <person name="Elkins J."/>
            <person name="Brown S."/>
            <person name="Palumbo A."/>
            <person name="Hemme C."/>
            <person name="Zhou J."/>
            <person name="Watson D."/>
            <person name="Jardine P."/>
            <person name="Kostka J."/>
            <person name="Green S."/>
        </authorList>
    </citation>
    <scope>NUCLEOTIDE SEQUENCE [LARGE SCALE GENOMIC DNA]</scope>
    <source>
        <strain evidence="1 2">2APBS1</strain>
    </source>
</reference>
<dbReference type="STRING" id="666685.R2APBS1_2852"/>
<evidence type="ECO:0000313" key="2">
    <source>
        <dbReference type="Proteomes" id="UP000011859"/>
    </source>
</evidence>
<proteinExistence type="predicted"/>
<dbReference type="InterPro" id="IPR016893">
    <property type="entry name" value="UCP028589"/>
</dbReference>
<sequence>MRDFSFQGKVYLGNRDAVTGKSQALRWVDDAAELQVKLSVDTEERTESYSGNKLTSVRLQKAKKAEFSLKLNAFSKLNLALGLATTPIDVTTGTVTAEPLPTGLVAGDVVQLDKRDVSSVVVSDSAVTPATLIAGTDYVVDSAANGIVKILNVGSYTQPFKAAYSNAAAIRLPMFTAGVQERFLVLDGINTVDNSRVRVSLYRCSFDPISQLDMITDSLSSLDLSGAVLFDTINAADANMGGFGRIDLPAEV</sequence>
<organism evidence="1 2">
    <name type="scientific">Rhodanobacter denitrificans</name>
    <dbReference type="NCBI Taxonomy" id="666685"/>
    <lineage>
        <taxon>Bacteria</taxon>
        <taxon>Pseudomonadati</taxon>
        <taxon>Pseudomonadota</taxon>
        <taxon>Gammaproteobacteria</taxon>
        <taxon>Lysobacterales</taxon>
        <taxon>Rhodanobacteraceae</taxon>
        <taxon>Rhodanobacter</taxon>
    </lineage>
</organism>
<evidence type="ECO:0000313" key="1">
    <source>
        <dbReference type="EMBL" id="AGG89929.1"/>
    </source>
</evidence>
<protein>
    <submittedName>
        <fullName evidence="1">Uncharacterized protein</fullName>
    </submittedName>
</protein>
<dbReference type="EMBL" id="CP003470">
    <property type="protein sequence ID" value="AGG89929.1"/>
    <property type="molecule type" value="Genomic_DNA"/>
</dbReference>
<dbReference type="eggNOG" id="ENOG502ZB4Z">
    <property type="taxonomic scope" value="Bacteria"/>
</dbReference>
<gene>
    <name evidence="1" type="ORF">R2APBS1_2852</name>
</gene>
<dbReference type="PIRSF" id="PIRSF028589">
    <property type="entry name" value="UCP028589"/>
    <property type="match status" value="1"/>
</dbReference>
<dbReference type="HOGENOM" id="CLU_094952_0_0_6"/>
<dbReference type="RefSeq" id="WP_015448399.1">
    <property type="nucleotide sequence ID" value="NC_020541.1"/>
</dbReference>
<dbReference type="OrthoDB" id="6702050at2"/>